<proteinExistence type="predicted"/>
<accession>A0A9C7G7C7</accession>
<dbReference type="AlphaFoldDB" id="A0A9C7G7C7"/>
<dbReference type="EMBL" id="CAKJTG010000004">
    <property type="protein sequence ID" value="CAG9607091.1"/>
    <property type="molecule type" value="Genomic_DNA"/>
</dbReference>
<keyword evidence="2" id="KW-1185">Reference proteome</keyword>
<gene>
    <name evidence="1" type="ORF">NEOCIP111885_00781</name>
</gene>
<protein>
    <submittedName>
        <fullName evidence="1">Uncharacterized protein</fullName>
    </submittedName>
</protein>
<organism evidence="1 2">
    <name type="scientific">Pseudoneobacillus rhizosphaerae</name>
    <dbReference type="NCBI Taxonomy" id="2880968"/>
    <lineage>
        <taxon>Bacteria</taxon>
        <taxon>Bacillati</taxon>
        <taxon>Bacillota</taxon>
        <taxon>Bacilli</taxon>
        <taxon>Bacillales</taxon>
        <taxon>Bacillaceae</taxon>
        <taxon>Pseudoneobacillus</taxon>
    </lineage>
</organism>
<dbReference type="Proteomes" id="UP000789845">
    <property type="component" value="Unassembled WGS sequence"/>
</dbReference>
<name>A0A9C7G7C7_9BACI</name>
<evidence type="ECO:0000313" key="2">
    <source>
        <dbReference type="Proteomes" id="UP000789845"/>
    </source>
</evidence>
<evidence type="ECO:0000313" key="1">
    <source>
        <dbReference type="EMBL" id="CAG9607091.1"/>
    </source>
</evidence>
<dbReference type="RefSeq" id="WP_230495372.1">
    <property type="nucleotide sequence ID" value="NZ_CAKJTG010000004.1"/>
</dbReference>
<comment type="caution">
    <text evidence="1">The sequence shown here is derived from an EMBL/GenBank/DDBJ whole genome shotgun (WGS) entry which is preliminary data.</text>
</comment>
<reference evidence="1" key="1">
    <citation type="submission" date="2021-10" db="EMBL/GenBank/DDBJ databases">
        <authorList>
            <person name="Criscuolo A."/>
        </authorList>
    </citation>
    <scope>NUCLEOTIDE SEQUENCE</scope>
    <source>
        <strain evidence="1">CIP111885</strain>
    </source>
</reference>
<sequence>MNTNDSNVEVSYKVISESKDIITVAFFVDKKLIHIFAGQTNVMIPKINKLFG</sequence>